<feature type="domain" description="EF-hand" evidence="3">
    <location>
        <begin position="759"/>
        <end position="794"/>
    </location>
</feature>
<comment type="caution">
    <text evidence="4">The sequence shown here is derived from an EMBL/GenBank/DDBJ whole genome shotgun (WGS) entry which is preliminary data.</text>
</comment>
<dbReference type="PROSITE" id="PS00018">
    <property type="entry name" value="EF_HAND_1"/>
    <property type="match status" value="1"/>
</dbReference>
<dbReference type="InterPro" id="IPR018247">
    <property type="entry name" value="EF_Hand_1_Ca_BS"/>
</dbReference>
<proteinExistence type="predicted"/>
<dbReference type="CDD" id="cd00051">
    <property type="entry name" value="EFh"/>
    <property type="match status" value="1"/>
</dbReference>
<dbReference type="Proteomes" id="UP000198211">
    <property type="component" value="Unassembled WGS sequence"/>
</dbReference>
<sequence>MYLCSQNVVFEVKRVLEKTVRTLKVLGESGTASASRSHHPLVAILCVVMAWLVNCLHGGDGATQFWGMAGVDQLILAHYKVNSLPFVKVKDSNIMNEIFRKGQRVAQEDPCKWSVFTSGSPYCTSHRTGKRNISPFSLMFEEIIFVASNRSDYGKVSHVIDLARDITQLNGTINEQVQVILYAKSLFLDYAATSGIVRFIVFTPVCREIWHWVETGWRNVACHSSSNVINTNNKGVNSKLSRAQGDVVTAGFSFLHSIISHASVALEDIVELTTFNTGDSEEAVNVLHELVGWILKLRPGVVRHNGSTINVLVENGVALITNFVQVRGYDEVAFATLTNSVDIGYVLELLGMESTFETSEGKTIVTIDEKQRLWSMLLYFDNKIIASRIVETGFLNIGIVSRLLVQNSNGFTDVAMDILNRRLEAVVLLEVLICSGFRRENSIATQMIFTEACKLVLHHGIIAKEAAIVRNSNSKQVAVSKRVLQLVCCMCIDFSSQSPSSAFLTQLESIGIPTWIVDFHQNHETNSSNNDELLTRVEQFWKDWEGHGVSETKYATTMLHNKSEKNIVQTTRRAVSQTGRHKLAQKGLSGKVEIMEMDDAAEVMVSVSPVKIAPKPRQPSHSNVPKSPSVIQTFLSIDSDSALRLVKKANATKAGKKQLKNEIEEEELDSEAYSPFPGTSSSDEDTRADRKANTKLNFSKGKKSIDAKENEKETKHDNTSSRTRDSEDCESDRDRPRRKLRKNRKARKIGNRPSVSPNSDHEVLRGIFRKYDVDGDGAISFIDLRRAMDQQMTGHRLSDLEIQRWITEKDRSGQGVVNYEDFVVAFQAQVEQ</sequence>
<dbReference type="EMBL" id="NBNE01000252">
    <property type="protein sequence ID" value="OWZ21158.1"/>
    <property type="molecule type" value="Genomic_DNA"/>
</dbReference>
<gene>
    <name evidence="4" type="ORF">PHMEG_0004328</name>
</gene>
<protein>
    <submittedName>
        <fullName evidence="4">Calmodulin-like myosin-light chain</fullName>
    </submittedName>
</protein>
<reference evidence="5" key="1">
    <citation type="submission" date="2017-03" db="EMBL/GenBank/DDBJ databases">
        <title>Phytopthora megakarya and P. palmivora, two closely related causual agents of cacao black pod achieved similar genome size and gene model numbers by different mechanisms.</title>
        <authorList>
            <person name="Ali S."/>
            <person name="Shao J."/>
            <person name="Larry D.J."/>
            <person name="Kronmiller B."/>
            <person name="Shen D."/>
            <person name="Strem M.D."/>
            <person name="Melnick R.L."/>
            <person name="Guiltinan M.J."/>
            <person name="Tyler B.M."/>
            <person name="Meinhardt L.W."/>
            <person name="Bailey B.A."/>
        </authorList>
    </citation>
    <scope>NUCLEOTIDE SEQUENCE [LARGE SCALE GENOMIC DNA]</scope>
    <source>
        <strain evidence="5">zdho120</strain>
    </source>
</reference>
<evidence type="ECO:0000256" key="1">
    <source>
        <dbReference type="ARBA" id="ARBA00022837"/>
    </source>
</evidence>
<evidence type="ECO:0000259" key="3">
    <source>
        <dbReference type="PROSITE" id="PS50222"/>
    </source>
</evidence>
<keyword evidence="5" id="KW-1185">Reference proteome</keyword>
<feature type="region of interest" description="Disordered" evidence="2">
    <location>
        <begin position="651"/>
        <end position="760"/>
    </location>
</feature>
<dbReference type="InterPro" id="IPR011992">
    <property type="entry name" value="EF-hand-dom_pair"/>
</dbReference>
<dbReference type="AlphaFoldDB" id="A0A225WVP2"/>
<accession>A0A225WVP2</accession>
<feature type="compositionally biased region" description="Basic and acidic residues" evidence="2">
    <location>
        <begin position="703"/>
        <end position="726"/>
    </location>
</feature>
<dbReference type="InterPro" id="IPR002048">
    <property type="entry name" value="EF_hand_dom"/>
</dbReference>
<dbReference type="SUPFAM" id="SSF47473">
    <property type="entry name" value="EF-hand"/>
    <property type="match status" value="1"/>
</dbReference>
<keyword evidence="1" id="KW-0106">Calcium</keyword>
<evidence type="ECO:0000256" key="2">
    <source>
        <dbReference type="SAM" id="MobiDB-lite"/>
    </source>
</evidence>
<name>A0A225WVP2_9STRA</name>
<feature type="compositionally biased region" description="Basic residues" evidence="2">
    <location>
        <begin position="736"/>
        <end position="750"/>
    </location>
</feature>
<dbReference type="SMART" id="SM00054">
    <property type="entry name" value="EFh"/>
    <property type="match status" value="2"/>
</dbReference>
<dbReference type="GO" id="GO:0005509">
    <property type="term" value="F:calcium ion binding"/>
    <property type="evidence" value="ECO:0007669"/>
    <property type="project" value="InterPro"/>
</dbReference>
<dbReference type="STRING" id="4795.A0A225WVP2"/>
<dbReference type="Gene3D" id="1.10.238.10">
    <property type="entry name" value="EF-hand"/>
    <property type="match status" value="1"/>
</dbReference>
<dbReference type="OrthoDB" id="168508at2759"/>
<dbReference type="PROSITE" id="PS50222">
    <property type="entry name" value="EF_HAND_2"/>
    <property type="match status" value="1"/>
</dbReference>
<evidence type="ECO:0000313" key="5">
    <source>
        <dbReference type="Proteomes" id="UP000198211"/>
    </source>
</evidence>
<evidence type="ECO:0000313" key="4">
    <source>
        <dbReference type="EMBL" id="OWZ21158.1"/>
    </source>
</evidence>
<organism evidence="4 5">
    <name type="scientific">Phytophthora megakarya</name>
    <dbReference type="NCBI Taxonomy" id="4795"/>
    <lineage>
        <taxon>Eukaryota</taxon>
        <taxon>Sar</taxon>
        <taxon>Stramenopiles</taxon>
        <taxon>Oomycota</taxon>
        <taxon>Peronosporomycetes</taxon>
        <taxon>Peronosporales</taxon>
        <taxon>Peronosporaceae</taxon>
        <taxon>Phytophthora</taxon>
    </lineage>
</organism>
<dbReference type="Pfam" id="PF13499">
    <property type="entry name" value="EF-hand_7"/>
    <property type="match status" value="1"/>
</dbReference>